<evidence type="ECO:0008006" key="4">
    <source>
        <dbReference type="Google" id="ProtNLM"/>
    </source>
</evidence>
<evidence type="ECO:0000313" key="3">
    <source>
        <dbReference type="Proteomes" id="UP000000253"/>
    </source>
</evidence>
<protein>
    <recommendedName>
        <fullName evidence="4">Transcriptional regulator</fullName>
    </recommendedName>
</protein>
<sequence>MELEYINESEAIMLLLFLPTLENHPIVINAPIANILTWCSYDTSKRALINLKNLGFLKYAGKKEGYYQITKKGKDKIKEMKKAYSYTSLSMKERRAYQDTY</sequence>
<accession>A4G0Z7</accession>
<evidence type="ECO:0000313" key="2">
    <source>
        <dbReference type="EMBL" id="ABO36131.1"/>
    </source>
</evidence>
<dbReference type="EMBL" id="CP000610">
    <property type="protein sequence ID" value="ABO36131.1"/>
    <property type="molecule type" value="Genomic_DNA"/>
</dbReference>
<reference evidence="1" key="1">
    <citation type="journal article" date="1997" name="J. Bacteriol.">
        <title>Characterization of pURB500 from the archaeon Methanococcus maripaludis and construction of a shuttle vector.</title>
        <authorList>
            <person name="Tumbula D.L."/>
            <person name="Bowen T.L."/>
            <person name="Whitman W.B."/>
        </authorList>
    </citation>
    <scope>NUCLEOTIDE SEQUENCE</scope>
    <source>
        <strain evidence="1">C5</strain>
        <plasmid evidence="1">pURB500</plasmid>
    </source>
</reference>
<gene>
    <name evidence="2" type="ordered locus">MmarC5_1840</name>
</gene>
<dbReference type="HOGENOM" id="CLU_2285058_0_0_2"/>
<dbReference type="EMBL" id="U47023">
    <property type="protein sequence ID" value="AAC45252.1"/>
    <property type="molecule type" value="Genomic_DNA"/>
</dbReference>
<evidence type="ECO:0000313" key="1">
    <source>
        <dbReference type="EMBL" id="AAC45252.1"/>
    </source>
</evidence>
<name>O06103_METM5</name>
<dbReference type="RefSeq" id="WP_010890227.1">
    <property type="nucleotide sequence ID" value="NC_001811.1"/>
</dbReference>
<keyword evidence="1" id="KW-0614">Plasmid</keyword>
<geneLocation type="plasmid" evidence="1">
    <name>pURB500</name>
</geneLocation>
<organism evidence="1">
    <name type="scientific">Methanococcus maripaludis (strain C5 / ATCC BAA-1333)</name>
    <dbReference type="NCBI Taxonomy" id="402880"/>
    <lineage>
        <taxon>Archaea</taxon>
        <taxon>Methanobacteriati</taxon>
        <taxon>Methanobacteriota</taxon>
        <taxon>Methanomada group</taxon>
        <taxon>Methanococci</taxon>
        <taxon>Methanococcales</taxon>
        <taxon>Methanococcaceae</taxon>
        <taxon>Methanococcus</taxon>
    </lineage>
</organism>
<geneLocation type="plasmid" evidence="2 3">
    <name>pMMC501</name>
</geneLocation>
<proteinExistence type="predicted"/>
<accession>O06103</accession>
<dbReference type="KEGG" id="mmq:MmarC5_1840"/>
<dbReference type="Proteomes" id="UP000000253">
    <property type="component" value="Plasmid pMMC501"/>
</dbReference>
<dbReference type="AlphaFoldDB" id="O06103"/>
<dbReference type="GeneID" id="4929361"/>
<reference evidence="2 3" key="2">
    <citation type="submission" date="2007-03" db="EMBL/GenBank/DDBJ databases">
        <title>Complete sequence of plasmid pMMC501 of Methanococcus maripaludis C5.</title>
        <authorList>
            <consortium name="US DOE Joint Genome Institute"/>
            <person name="Copeland A."/>
            <person name="Lucas S."/>
            <person name="Lapidus A."/>
            <person name="Barry K."/>
            <person name="Glavina del Rio T."/>
            <person name="Dalin E."/>
            <person name="Tice H."/>
            <person name="Pitluck S."/>
            <person name="Chertkov O."/>
            <person name="Brettin T."/>
            <person name="Bruce D."/>
            <person name="Han C."/>
            <person name="Detter J.C."/>
            <person name="Schmutz J."/>
            <person name="Larimer F."/>
            <person name="Land M."/>
            <person name="Hauser L."/>
            <person name="Kyrpides N."/>
            <person name="Mikhailova N."/>
            <person name="Sieprawska-Lupa M."/>
            <person name="Whitman W.B."/>
            <person name="Richardson P."/>
        </authorList>
    </citation>
    <scope>NUCLEOTIDE SEQUENCE [LARGE SCALE GENOMIC DNA]</scope>
    <source>
        <strain evidence="2">C5</strain>
        <strain evidence="3">C5 / ATCC BAA-1333</strain>
        <strain>pMMC501</strain>
        <plasmid evidence="3">Plasmid pMMC501</plasmid>
        <plasmid evidence="2">pMMC501</plasmid>
    </source>
</reference>